<evidence type="ECO:0000259" key="1">
    <source>
        <dbReference type="PROSITE" id="PS50878"/>
    </source>
</evidence>
<accession>A0A9Q1HGI5</accession>
<dbReference type="SUPFAM" id="SSF56672">
    <property type="entry name" value="DNA/RNA polymerases"/>
    <property type="match status" value="1"/>
</dbReference>
<dbReference type="GO" id="GO:0016706">
    <property type="term" value="F:2-oxoglutarate-dependent dioxygenase activity"/>
    <property type="evidence" value="ECO:0007669"/>
    <property type="project" value="InterPro"/>
</dbReference>
<organism evidence="2 3">
    <name type="scientific">Holothuria leucospilota</name>
    <name type="common">Black long sea cucumber</name>
    <name type="synonym">Mertensiothuria leucospilota</name>
    <dbReference type="NCBI Taxonomy" id="206669"/>
    <lineage>
        <taxon>Eukaryota</taxon>
        <taxon>Metazoa</taxon>
        <taxon>Echinodermata</taxon>
        <taxon>Eleutherozoa</taxon>
        <taxon>Echinozoa</taxon>
        <taxon>Holothuroidea</taxon>
        <taxon>Aspidochirotacea</taxon>
        <taxon>Aspidochirotida</taxon>
        <taxon>Holothuriidae</taxon>
        <taxon>Holothuria</taxon>
    </lineage>
</organism>
<dbReference type="GO" id="GO:0008168">
    <property type="term" value="F:methyltransferase activity"/>
    <property type="evidence" value="ECO:0007669"/>
    <property type="project" value="InterPro"/>
</dbReference>
<dbReference type="PANTHER" id="PTHR33332">
    <property type="entry name" value="REVERSE TRANSCRIPTASE DOMAIN-CONTAINING PROTEIN"/>
    <property type="match status" value="1"/>
</dbReference>
<dbReference type="EMBL" id="JAIZAY010000001">
    <property type="protein sequence ID" value="KAJ8049032.1"/>
    <property type="molecule type" value="Genomic_DNA"/>
</dbReference>
<dbReference type="PROSITE" id="PS50878">
    <property type="entry name" value="RT_POL"/>
    <property type="match status" value="1"/>
</dbReference>
<sequence>MILSVGAPQGVSSPHGFFPLYTSDCQSISRDCSVIKYADDTVITGYLSDDIDSYATTITRFVQWCDDHLLHLNVSKTKELIIDFRCEPVTHVPIYVHGEQVEQVDKYKYLGTMLSNKLDWSSNAIIVHKKANQRLYFLRKLKNLRVDKTIMTLFYPLSKVFCCITSYFTNATEIDVKMLE</sequence>
<reference evidence="2" key="1">
    <citation type="submission" date="2021-10" db="EMBL/GenBank/DDBJ databases">
        <title>Tropical sea cucumber genome reveals ecological adaptation and Cuvierian tubules defense mechanism.</title>
        <authorList>
            <person name="Chen T."/>
        </authorList>
    </citation>
    <scope>NUCLEOTIDE SEQUENCE</scope>
    <source>
        <strain evidence="2">Nanhai2018</strain>
        <tissue evidence="2">Muscle</tissue>
    </source>
</reference>
<comment type="caution">
    <text evidence="2">The sequence shown here is derived from an EMBL/GenBank/DDBJ whole genome shotgun (WGS) entry which is preliminary data.</text>
</comment>
<evidence type="ECO:0000313" key="2">
    <source>
        <dbReference type="EMBL" id="KAJ8049032.1"/>
    </source>
</evidence>
<dbReference type="InterPro" id="IPR000477">
    <property type="entry name" value="RT_dom"/>
</dbReference>
<evidence type="ECO:0000313" key="3">
    <source>
        <dbReference type="Proteomes" id="UP001152320"/>
    </source>
</evidence>
<keyword evidence="3" id="KW-1185">Reference proteome</keyword>
<dbReference type="AlphaFoldDB" id="A0A9Q1HGI5"/>
<dbReference type="OrthoDB" id="411173at2759"/>
<gene>
    <name evidence="2" type="ORF">HOLleu_01581</name>
</gene>
<dbReference type="Proteomes" id="UP001152320">
    <property type="component" value="Chromosome 1"/>
</dbReference>
<proteinExistence type="predicted"/>
<feature type="domain" description="Reverse transcriptase" evidence="1">
    <location>
        <begin position="1"/>
        <end position="114"/>
    </location>
</feature>
<protein>
    <recommendedName>
        <fullName evidence="1">Reverse transcriptase domain-containing protein</fullName>
    </recommendedName>
</protein>
<dbReference type="InterPro" id="IPR043502">
    <property type="entry name" value="DNA/RNA_pol_sf"/>
</dbReference>
<name>A0A9Q1HGI5_HOLLE</name>
<dbReference type="Pfam" id="PF09004">
    <property type="entry name" value="ALKBH8_N"/>
    <property type="match status" value="1"/>
</dbReference>
<dbReference type="InterPro" id="IPR015095">
    <property type="entry name" value="AlkB_hom8_N"/>
</dbReference>